<feature type="region of interest" description="Disordered" evidence="1">
    <location>
        <begin position="156"/>
        <end position="193"/>
    </location>
</feature>
<evidence type="ECO:0000313" key="2">
    <source>
        <dbReference type="EMBL" id="TFK81289.1"/>
    </source>
</evidence>
<dbReference type="InParanoid" id="A0A5C3NWY5"/>
<keyword evidence="3" id="KW-1185">Reference proteome</keyword>
<dbReference type="AlphaFoldDB" id="A0A5C3NWY5"/>
<accession>A0A5C3NWY5</accession>
<protein>
    <submittedName>
        <fullName evidence="2">Uncharacterized protein</fullName>
    </submittedName>
</protein>
<sequence>MSFAHFGRGACMHAECLQAAGGCAGFLVFVNDTFRVPVQNGNQPSGTLQTSCTCGGLLRAHAMLPAPGSAPTALMPMPQLTPPQFTTTHPPLPAPATALSPLLGPSSAALAASAPLEAYTPYRMDVPGSTWDRRNDSAARHCPVSLSQQANAPRTCAPITVPSSSRARSTTVVSGSSAATTASPTAPDTDDDPSKQVFTIMLFPYQHPEQVPSRGSYPHTEFVWTQTQFVDIARQMVKYKLVFTVALPREGPAWQSLGEQVIQYCATDAQVSL</sequence>
<proteinExistence type="predicted"/>
<dbReference type="EMBL" id="ML211625">
    <property type="protein sequence ID" value="TFK81289.1"/>
    <property type="molecule type" value="Genomic_DNA"/>
</dbReference>
<reference evidence="2 3" key="1">
    <citation type="journal article" date="2019" name="Nat. Ecol. Evol.">
        <title>Megaphylogeny resolves global patterns of mushroom evolution.</title>
        <authorList>
            <person name="Varga T."/>
            <person name="Krizsan K."/>
            <person name="Foldi C."/>
            <person name="Dima B."/>
            <person name="Sanchez-Garcia M."/>
            <person name="Sanchez-Ramirez S."/>
            <person name="Szollosi G.J."/>
            <person name="Szarkandi J.G."/>
            <person name="Papp V."/>
            <person name="Albert L."/>
            <person name="Andreopoulos W."/>
            <person name="Angelini C."/>
            <person name="Antonin V."/>
            <person name="Barry K.W."/>
            <person name="Bougher N.L."/>
            <person name="Buchanan P."/>
            <person name="Buyck B."/>
            <person name="Bense V."/>
            <person name="Catcheside P."/>
            <person name="Chovatia M."/>
            <person name="Cooper J."/>
            <person name="Damon W."/>
            <person name="Desjardin D."/>
            <person name="Finy P."/>
            <person name="Geml J."/>
            <person name="Haridas S."/>
            <person name="Hughes K."/>
            <person name="Justo A."/>
            <person name="Karasinski D."/>
            <person name="Kautmanova I."/>
            <person name="Kiss B."/>
            <person name="Kocsube S."/>
            <person name="Kotiranta H."/>
            <person name="LaButti K.M."/>
            <person name="Lechner B.E."/>
            <person name="Liimatainen K."/>
            <person name="Lipzen A."/>
            <person name="Lukacs Z."/>
            <person name="Mihaltcheva S."/>
            <person name="Morgado L.N."/>
            <person name="Niskanen T."/>
            <person name="Noordeloos M.E."/>
            <person name="Ohm R.A."/>
            <person name="Ortiz-Santana B."/>
            <person name="Ovrebo C."/>
            <person name="Racz N."/>
            <person name="Riley R."/>
            <person name="Savchenko A."/>
            <person name="Shiryaev A."/>
            <person name="Soop K."/>
            <person name="Spirin V."/>
            <person name="Szebenyi C."/>
            <person name="Tomsovsky M."/>
            <person name="Tulloss R.E."/>
            <person name="Uehling J."/>
            <person name="Grigoriev I.V."/>
            <person name="Vagvolgyi C."/>
            <person name="Papp T."/>
            <person name="Martin F.M."/>
            <person name="Miettinen O."/>
            <person name="Hibbett D.S."/>
            <person name="Nagy L.G."/>
        </authorList>
    </citation>
    <scope>NUCLEOTIDE SEQUENCE [LARGE SCALE GENOMIC DNA]</scope>
    <source>
        <strain evidence="2 3">HHB13444</strain>
    </source>
</reference>
<name>A0A5C3NWY5_9APHY</name>
<evidence type="ECO:0000256" key="1">
    <source>
        <dbReference type="SAM" id="MobiDB-lite"/>
    </source>
</evidence>
<organism evidence="2 3">
    <name type="scientific">Polyporus arcularius HHB13444</name>
    <dbReference type="NCBI Taxonomy" id="1314778"/>
    <lineage>
        <taxon>Eukaryota</taxon>
        <taxon>Fungi</taxon>
        <taxon>Dikarya</taxon>
        <taxon>Basidiomycota</taxon>
        <taxon>Agaricomycotina</taxon>
        <taxon>Agaricomycetes</taxon>
        <taxon>Polyporales</taxon>
        <taxon>Polyporaceae</taxon>
        <taxon>Polyporus</taxon>
    </lineage>
</organism>
<evidence type="ECO:0000313" key="3">
    <source>
        <dbReference type="Proteomes" id="UP000308197"/>
    </source>
</evidence>
<dbReference type="Proteomes" id="UP000308197">
    <property type="component" value="Unassembled WGS sequence"/>
</dbReference>
<gene>
    <name evidence="2" type="ORF">K466DRAFT_569122</name>
</gene>
<feature type="compositionally biased region" description="Low complexity" evidence="1">
    <location>
        <begin position="160"/>
        <end position="187"/>
    </location>
</feature>